<comment type="caution">
    <text evidence="2">The sequence shown here is derived from an EMBL/GenBank/DDBJ whole genome shotgun (WGS) entry which is preliminary data.</text>
</comment>
<protein>
    <submittedName>
        <fullName evidence="2">Uncharacterized protein</fullName>
    </submittedName>
</protein>
<accession>A0ABN1G3G7</accession>
<evidence type="ECO:0000313" key="2">
    <source>
        <dbReference type="EMBL" id="GAA0603366.1"/>
    </source>
</evidence>
<dbReference type="Proteomes" id="UP001500957">
    <property type="component" value="Unassembled WGS sequence"/>
</dbReference>
<organism evidence="2 3">
    <name type="scientific">Sporichthya brevicatena</name>
    <dbReference type="NCBI Taxonomy" id="171442"/>
    <lineage>
        <taxon>Bacteria</taxon>
        <taxon>Bacillati</taxon>
        <taxon>Actinomycetota</taxon>
        <taxon>Actinomycetes</taxon>
        <taxon>Sporichthyales</taxon>
        <taxon>Sporichthyaceae</taxon>
        <taxon>Sporichthya</taxon>
    </lineage>
</organism>
<feature type="compositionally biased region" description="Basic and acidic residues" evidence="1">
    <location>
        <begin position="29"/>
        <end position="43"/>
    </location>
</feature>
<feature type="compositionally biased region" description="Basic and acidic residues" evidence="1">
    <location>
        <begin position="1"/>
        <end position="17"/>
    </location>
</feature>
<gene>
    <name evidence="2" type="ORF">GCM10009547_01190</name>
</gene>
<keyword evidence="3" id="KW-1185">Reference proteome</keyword>
<name>A0ABN1G3G7_9ACTN</name>
<sequence>MRERDDTGRPESLERPSRGGSRVGGVDRPPGDEQGHGHAEHATDAIAPGLRATARPGHVRTLPDPGVSCSSDVKQDRRPAWRA</sequence>
<evidence type="ECO:0000256" key="1">
    <source>
        <dbReference type="SAM" id="MobiDB-lite"/>
    </source>
</evidence>
<feature type="compositionally biased region" description="Low complexity" evidence="1">
    <location>
        <begin position="18"/>
        <end position="28"/>
    </location>
</feature>
<dbReference type="EMBL" id="BAAAHE010000001">
    <property type="protein sequence ID" value="GAA0603366.1"/>
    <property type="molecule type" value="Genomic_DNA"/>
</dbReference>
<evidence type="ECO:0000313" key="3">
    <source>
        <dbReference type="Proteomes" id="UP001500957"/>
    </source>
</evidence>
<reference evidence="2 3" key="1">
    <citation type="journal article" date="2019" name="Int. J. Syst. Evol. Microbiol.">
        <title>The Global Catalogue of Microorganisms (GCM) 10K type strain sequencing project: providing services to taxonomists for standard genome sequencing and annotation.</title>
        <authorList>
            <consortium name="The Broad Institute Genomics Platform"/>
            <consortium name="The Broad Institute Genome Sequencing Center for Infectious Disease"/>
            <person name="Wu L."/>
            <person name="Ma J."/>
        </authorList>
    </citation>
    <scope>NUCLEOTIDE SEQUENCE [LARGE SCALE GENOMIC DNA]</scope>
    <source>
        <strain evidence="2 3">JCM 10671</strain>
    </source>
</reference>
<feature type="region of interest" description="Disordered" evidence="1">
    <location>
        <begin position="1"/>
        <end position="83"/>
    </location>
</feature>
<feature type="compositionally biased region" description="Basic and acidic residues" evidence="1">
    <location>
        <begin position="73"/>
        <end position="83"/>
    </location>
</feature>
<proteinExistence type="predicted"/>